<gene>
    <name evidence="3" type="ORF">EUX98_g6238</name>
</gene>
<evidence type="ECO:0000256" key="1">
    <source>
        <dbReference type="SAM" id="SignalP"/>
    </source>
</evidence>
<dbReference type="SUPFAM" id="SSF53474">
    <property type="entry name" value="alpha/beta-Hydrolases"/>
    <property type="match status" value="1"/>
</dbReference>
<reference evidence="3 4" key="1">
    <citation type="submission" date="2019-02" db="EMBL/GenBank/DDBJ databases">
        <title>Genome sequencing of the rare red list fungi Antrodiella citrinella (Flaviporus citrinellus).</title>
        <authorList>
            <person name="Buettner E."/>
            <person name="Kellner H."/>
        </authorList>
    </citation>
    <scope>NUCLEOTIDE SEQUENCE [LARGE SCALE GENOMIC DNA]</scope>
    <source>
        <strain evidence="3 4">DSM 108506</strain>
    </source>
</reference>
<accession>A0A4V6S1T3</accession>
<feature type="signal peptide" evidence="1">
    <location>
        <begin position="1"/>
        <end position="23"/>
    </location>
</feature>
<feature type="domain" description="AB hydrolase-1" evidence="2">
    <location>
        <begin position="109"/>
        <end position="373"/>
    </location>
</feature>
<proteinExistence type="predicted"/>
<evidence type="ECO:0000313" key="3">
    <source>
        <dbReference type="EMBL" id="THH27953.1"/>
    </source>
</evidence>
<feature type="chain" id="PRO_5020323792" description="AB hydrolase-1 domain-containing protein" evidence="1">
    <location>
        <begin position="24"/>
        <end position="393"/>
    </location>
</feature>
<name>A0A4V6S1T3_9APHY</name>
<dbReference type="Gene3D" id="3.40.50.1820">
    <property type="entry name" value="alpha/beta hydrolase"/>
    <property type="match status" value="1"/>
</dbReference>
<dbReference type="Proteomes" id="UP000308730">
    <property type="component" value="Unassembled WGS sequence"/>
</dbReference>
<evidence type="ECO:0000259" key="2">
    <source>
        <dbReference type="Pfam" id="PF12697"/>
    </source>
</evidence>
<keyword evidence="4" id="KW-1185">Reference proteome</keyword>
<dbReference type="InterPro" id="IPR000073">
    <property type="entry name" value="AB_hydrolase_1"/>
</dbReference>
<dbReference type="Pfam" id="PF12697">
    <property type="entry name" value="Abhydrolase_6"/>
    <property type="match status" value="1"/>
</dbReference>
<keyword evidence="1" id="KW-0732">Signal</keyword>
<protein>
    <recommendedName>
        <fullName evidence="2">AB hydrolase-1 domain-containing protein</fullName>
    </recommendedName>
</protein>
<sequence>MALFLLTALVISLFASLPGQACALAANIAYSRIELTIPVNVSTNTAELNYDTPKNQTQLTGLIQEFFSAPSNLTALITGTVPLTASYEIYGELYIPKNWNSSRILEFAVHGSMLDHNYWLIGGAGSMFNYVESAVTAGNAIFVFDRLGNGKSSKPDGIKEVQAAVHIAIIENLLTYLRTTTIQGFSFKNSRIAGVGHSYGSVLLANLLATRPDAFDGVILTGFTANTGGSPVAGASVGWAFASQSNHTAFGRSFFAINSYMTTQTSLNLQQTFFFFPNFPQSTLDFLTEHRGVITVGELLSNPQALPTNVASDYVGPVLVVTGDHDFAECGGENCYQAVPGFSNAMESVRPLFPNASDFQTFLAPDSGHCFHAHFSAPQSFKAIHDFISISFW</sequence>
<dbReference type="AlphaFoldDB" id="A0A4V6S1T3"/>
<dbReference type="OrthoDB" id="1743579at2759"/>
<dbReference type="EMBL" id="SGPM01000213">
    <property type="protein sequence ID" value="THH27953.1"/>
    <property type="molecule type" value="Genomic_DNA"/>
</dbReference>
<comment type="caution">
    <text evidence="3">The sequence shown here is derived from an EMBL/GenBank/DDBJ whole genome shotgun (WGS) entry which is preliminary data.</text>
</comment>
<evidence type="ECO:0000313" key="4">
    <source>
        <dbReference type="Proteomes" id="UP000308730"/>
    </source>
</evidence>
<dbReference type="InterPro" id="IPR029058">
    <property type="entry name" value="AB_hydrolase_fold"/>
</dbReference>
<organism evidence="3 4">
    <name type="scientific">Antrodiella citrinella</name>
    <dbReference type="NCBI Taxonomy" id="2447956"/>
    <lineage>
        <taxon>Eukaryota</taxon>
        <taxon>Fungi</taxon>
        <taxon>Dikarya</taxon>
        <taxon>Basidiomycota</taxon>
        <taxon>Agaricomycotina</taxon>
        <taxon>Agaricomycetes</taxon>
        <taxon>Polyporales</taxon>
        <taxon>Steccherinaceae</taxon>
        <taxon>Antrodiella</taxon>
    </lineage>
</organism>